<dbReference type="EMBL" id="CP121687">
    <property type="protein sequence ID" value="WZL68734.1"/>
    <property type="molecule type" value="Genomic_DNA"/>
</dbReference>
<keyword evidence="1" id="KW-0969">Cilium</keyword>
<evidence type="ECO:0000313" key="1">
    <source>
        <dbReference type="EMBL" id="WZL68734.1"/>
    </source>
</evidence>
<dbReference type="Gene3D" id="3.30.160.170">
    <property type="entry name" value="FlaG-like"/>
    <property type="match status" value="1"/>
</dbReference>
<keyword evidence="2" id="KW-1185">Reference proteome</keyword>
<dbReference type="SUPFAM" id="SSF160214">
    <property type="entry name" value="FlaG-like"/>
    <property type="match status" value="1"/>
</dbReference>
<dbReference type="PANTHER" id="PTHR37166:SF1">
    <property type="entry name" value="PROTEIN FLAG"/>
    <property type="match status" value="1"/>
</dbReference>
<sequence length="128" mass="14700">MKIESNAQSAHMPMPTAQTMNNEMIGRDKKNPVVDKNIDLLEYKQAYPEYQPTIAEKTVIEAIEKANKKLSGVMAEFEFSIHDETKQIMVKVINKDTKEVIREIPPEKTLDMVAHLWEMAGIIVDEKR</sequence>
<dbReference type="InterPro" id="IPR005186">
    <property type="entry name" value="FlaG"/>
</dbReference>
<keyword evidence="1" id="KW-0966">Cell projection</keyword>
<proteinExistence type="predicted"/>
<dbReference type="Pfam" id="PF03646">
    <property type="entry name" value="FlaG"/>
    <property type="match status" value="1"/>
</dbReference>
<name>A0ABZ2Y2P9_9FIRM</name>
<dbReference type="PANTHER" id="PTHR37166">
    <property type="entry name" value="PROTEIN FLAG"/>
    <property type="match status" value="1"/>
</dbReference>
<keyword evidence="1" id="KW-0282">Flagellum</keyword>
<organism evidence="1 2">
    <name type="scientific">Defluviitalea saccharophila</name>
    <dbReference type="NCBI Taxonomy" id="879970"/>
    <lineage>
        <taxon>Bacteria</taxon>
        <taxon>Bacillati</taxon>
        <taxon>Bacillota</taxon>
        <taxon>Clostridia</taxon>
        <taxon>Lachnospirales</taxon>
        <taxon>Defluviitaleaceae</taxon>
        <taxon>Defluviitalea</taxon>
    </lineage>
</organism>
<dbReference type="Proteomes" id="UP001486565">
    <property type="component" value="Chromosome"/>
</dbReference>
<gene>
    <name evidence="1" type="ORF">QBE51_07805</name>
</gene>
<reference evidence="1 2" key="1">
    <citation type="submission" date="2023-03" db="EMBL/GenBank/DDBJ databases">
        <title>Novel Species.</title>
        <authorList>
            <person name="Ma S."/>
        </authorList>
    </citation>
    <scope>NUCLEOTIDE SEQUENCE [LARGE SCALE GENOMIC DNA]</scope>
    <source>
        <strain evidence="1 2">LIND6LT2</strain>
    </source>
</reference>
<accession>A0ABZ2Y2P9</accession>
<evidence type="ECO:0000313" key="2">
    <source>
        <dbReference type="Proteomes" id="UP001486565"/>
    </source>
</evidence>
<dbReference type="RefSeq" id="WP_341875739.1">
    <property type="nucleotide sequence ID" value="NZ_CP121687.1"/>
</dbReference>
<dbReference type="InterPro" id="IPR035924">
    <property type="entry name" value="FlaG-like_sf"/>
</dbReference>
<protein>
    <submittedName>
        <fullName evidence="1">Flagellar protein FlaG</fullName>
    </submittedName>
</protein>